<evidence type="ECO:0000313" key="1">
    <source>
        <dbReference type="EMBL" id="RMC12081.1"/>
    </source>
</evidence>
<sequence>MEPADLLASSFRQLGKLETTRGASNSFIVDDIALEIGNAVLRFEPSKYTYSGKIVNFKIFHSFKGGQNAAFPGGCIVPLDPYFLMSAAQDMTLLMRIHKILSRRIVFYVVTALLNLGKEVLETVQLTQEKKLLAGVFCSSPIQSLYKQELSLYG</sequence>
<proteinExistence type="predicted"/>
<dbReference type="EMBL" id="QRBI01000107">
    <property type="protein sequence ID" value="RMC12081.1"/>
    <property type="molecule type" value="Genomic_DNA"/>
</dbReference>
<reference evidence="1 2" key="1">
    <citation type="submission" date="2018-07" db="EMBL/GenBank/DDBJ databases">
        <title>A high quality draft genome assembly of the barn swallow (H. rustica rustica).</title>
        <authorList>
            <person name="Formenti G."/>
            <person name="Chiara M."/>
            <person name="Poveda L."/>
            <person name="Francoijs K.-J."/>
            <person name="Bonisoli-Alquati A."/>
            <person name="Canova L."/>
            <person name="Gianfranceschi L."/>
            <person name="Horner D.S."/>
            <person name="Saino N."/>
        </authorList>
    </citation>
    <scope>NUCLEOTIDE SEQUENCE [LARGE SCALE GENOMIC DNA]</scope>
    <source>
        <strain evidence="1">Chelidonia</strain>
        <tissue evidence="1">Blood</tissue>
    </source>
</reference>
<dbReference type="Proteomes" id="UP000269221">
    <property type="component" value="Unassembled WGS sequence"/>
</dbReference>
<gene>
    <name evidence="1" type="ORF">DUI87_11216</name>
</gene>
<dbReference type="AlphaFoldDB" id="A0A3M0KHK0"/>
<protein>
    <submittedName>
        <fullName evidence="1">Uncharacterized protein</fullName>
    </submittedName>
</protein>
<evidence type="ECO:0000313" key="2">
    <source>
        <dbReference type="Proteomes" id="UP000269221"/>
    </source>
</evidence>
<name>A0A3M0KHK0_HIRRU</name>
<comment type="caution">
    <text evidence="1">The sequence shown here is derived from an EMBL/GenBank/DDBJ whole genome shotgun (WGS) entry which is preliminary data.</text>
</comment>
<organism evidence="1 2">
    <name type="scientific">Hirundo rustica rustica</name>
    <dbReference type="NCBI Taxonomy" id="333673"/>
    <lineage>
        <taxon>Eukaryota</taxon>
        <taxon>Metazoa</taxon>
        <taxon>Chordata</taxon>
        <taxon>Craniata</taxon>
        <taxon>Vertebrata</taxon>
        <taxon>Euteleostomi</taxon>
        <taxon>Archelosauria</taxon>
        <taxon>Archosauria</taxon>
        <taxon>Dinosauria</taxon>
        <taxon>Saurischia</taxon>
        <taxon>Theropoda</taxon>
        <taxon>Coelurosauria</taxon>
        <taxon>Aves</taxon>
        <taxon>Neognathae</taxon>
        <taxon>Neoaves</taxon>
        <taxon>Telluraves</taxon>
        <taxon>Australaves</taxon>
        <taxon>Passeriformes</taxon>
        <taxon>Sylvioidea</taxon>
        <taxon>Hirundinidae</taxon>
        <taxon>Hirundo</taxon>
    </lineage>
</organism>
<keyword evidence="2" id="KW-1185">Reference proteome</keyword>
<accession>A0A3M0KHK0</accession>